<dbReference type="PANTHER" id="PTHR13774:SF32">
    <property type="entry name" value="ANTISENSE-ENHANCING SEQUENCE 1"/>
    <property type="match status" value="1"/>
</dbReference>
<dbReference type="SUPFAM" id="SSF54506">
    <property type="entry name" value="Diaminopimelate epimerase-like"/>
    <property type="match status" value="1"/>
</dbReference>
<evidence type="ECO:0000256" key="1">
    <source>
        <dbReference type="PIRSR" id="PIRSR016184-1"/>
    </source>
</evidence>
<dbReference type="PIRSF" id="PIRSF016184">
    <property type="entry name" value="PhzC_PhzF"/>
    <property type="match status" value="1"/>
</dbReference>
<feature type="active site" evidence="1">
    <location>
        <position position="48"/>
    </location>
</feature>
<dbReference type="GO" id="GO:0016853">
    <property type="term" value="F:isomerase activity"/>
    <property type="evidence" value="ECO:0007669"/>
    <property type="project" value="TreeGrafter"/>
</dbReference>
<dbReference type="Proteomes" id="UP000028524">
    <property type="component" value="Unassembled WGS sequence"/>
</dbReference>
<proteinExistence type="predicted"/>
<dbReference type="EMBL" id="KL660770">
    <property type="protein sequence ID" value="KFA62965.1"/>
    <property type="molecule type" value="Genomic_DNA"/>
</dbReference>
<dbReference type="NCBIfam" id="TIGR00654">
    <property type="entry name" value="PhzF_family"/>
    <property type="match status" value="1"/>
</dbReference>
<accession>A0A084QG80</accession>
<dbReference type="STRING" id="1283841.A0A084QG80"/>
<dbReference type="HOGENOM" id="CLU_048756_0_1_1"/>
<dbReference type="Gene3D" id="3.10.310.10">
    <property type="entry name" value="Diaminopimelate Epimerase, Chain A, domain 1"/>
    <property type="match status" value="2"/>
</dbReference>
<dbReference type="GO" id="GO:0005737">
    <property type="term" value="C:cytoplasm"/>
    <property type="evidence" value="ECO:0007669"/>
    <property type="project" value="TreeGrafter"/>
</dbReference>
<keyword evidence="3" id="KW-1185">Reference proteome</keyword>
<organism evidence="2 3">
    <name type="scientific">Stachybotrys chlorohalonatus (strain IBT 40285)</name>
    <dbReference type="NCBI Taxonomy" id="1283841"/>
    <lineage>
        <taxon>Eukaryota</taxon>
        <taxon>Fungi</taxon>
        <taxon>Dikarya</taxon>
        <taxon>Ascomycota</taxon>
        <taxon>Pezizomycotina</taxon>
        <taxon>Sordariomycetes</taxon>
        <taxon>Hypocreomycetidae</taxon>
        <taxon>Hypocreales</taxon>
        <taxon>Stachybotryaceae</taxon>
        <taxon>Stachybotrys</taxon>
    </lineage>
</organism>
<dbReference type="PANTHER" id="PTHR13774">
    <property type="entry name" value="PHENAZINE BIOSYNTHESIS PROTEIN"/>
    <property type="match status" value="1"/>
</dbReference>
<dbReference type="InParanoid" id="A0A084QG80"/>
<evidence type="ECO:0000313" key="3">
    <source>
        <dbReference type="Proteomes" id="UP000028524"/>
    </source>
</evidence>
<dbReference type="AlphaFoldDB" id="A0A084QG80"/>
<dbReference type="OrthoDB" id="75169at2759"/>
<gene>
    <name evidence="2" type="ORF">S40285_08913</name>
</gene>
<protein>
    <recommendedName>
        <fullName evidence="4">Phenazine biosynthesis protein</fullName>
    </recommendedName>
</protein>
<sequence length="332" mass="36002">MAAVSFTVVDVFSNVPFKGNPLAIVDARTHQLSTTQLQLITRQFNLSETTFILPPTNQIATYKLRSFLPNGKEVFGAGHNILGAWWQLAHSGLLDLQESRTTQTSNGYLVQQELGSQVSPIQVVKDLQIGGEAKFEVVLRQPPPQLHGIHPDLKCLAHSIGLEETDLGFTAFGGGKALPPQVASTSTTYHLLVPLASVEALNRVNVQRDSLLRQLRAADERAYGLFLFAKTGKNRYEARFFSPGMSAEDPATGSAAGPLSAYLYEHGDLELVDGRGWVEVTQGLQVGRECVIQVTLSVENSEDGERRHVDLVGGAIVVAEGKIAVPDTSTLF</sequence>
<dbReference type="InterPro" id="IPR003719">
    <property type="entry name" value="Phenazine_PhzF-like"/>
</dbReference>
<evidence type="ECO:0000313" key="2">
    <source>
        <dbReference type="EMBL" id="KFA62965.1"/>
    </source>
</evidence>
<reference evidence="2 3" key="1">
    <citation type="journal article" date="2014" name="BMC Genomics">
        <title>Comparative genome sequencing reveals chemotype-specific gene clusters in the toxigenic black mold Stachybotrys.</title>
        <authorList>
            <person name="Semeiks J."/>
            <person name="Borek D."/>
            <person name="Otwinowski Z."/>
            <person name="Grishin N.V."/>
        </authorList>
    </citation>
    <scope>NUCLEOTIDE SEQUENCE [LARGE SCALE GENOMIC DNA]</scope>
    <source>
        <strain evidence="2 3">IBT 40285</strain>
    </source>
</reference>
<evidence type="ECO:0008006" key="4">
    <source>
        <dbReference type="Google" id="ProtNLM"/>
    </source>
</evidence>
<dbReference type="OMA" id="PGYEMRF"/>
<dbReference type="Pfam" id="PF02567">
    <property type="entry name" value="PhzC-PhzF"/>
    <property type="match status" value="1"/>
</dbReference>
<name>A0A084QG80_STAC4</name>